<dbReference type="AlphaFoldDB" id="A0A2S2Q9Z8"/>
<feature type="transmembrane region" description="Helical" evidence="1">
    <location>
        <begin position="85"/>
        <end position="107"/>
    </location>
</feature>
<keyword evidence="1" id="KW-1133">Transmembrane helix</keyword>
<accession>A0A2S2Q9Z8</accession>
<keyword evidence="1" id="KW-0812">Transmembrane</keyword>
<keyword evidence="2" id="KW-0732">Signal</keyword>
<organism evidence="3">
    <name type="scientific">Sipha flava</name>
    <name type="common">yellow sugarcane aphid</name>
    <dbReference type="NCBI Taxonomy" id="143950"/>
    <lineage>
        <taxon>Eukaryota</taxon>
        <taxon>Metazoa</taxon>
        <taxon>Ecdysozoa</taxon>
        <taxon>Arthropoda</taxon>
        <taxon>Hexapoda</taxon>
        <taxon>Insecta</taxon>
        <taxon>Pterygota</taxon>
        <taxon>Neoptera</taxon>
        <taxon>Paraneoptera</taxon>
        <taxon>Hemiptera</taxon>
        <taxon>Sternorrhyncha</taxon>
        <taxon>Aphidomorpha</taxon>
        <taxon>Aphidoidea</taxon>
        <taxon>Aphididae</taxon>
        <taxon>Sipha</taxon>
    </lineage>
</organism>
<keyword evidence="1" id="KW-0472">Membrane</keyword>
<sequence length="133" mass="15033">MFFISSSLLFVGYGLQDHPCKQICGHLSLSSATSLHCIFGSTALTSFLIRSSHRKRSLPNGLFPIGFSLKTTLIKEPSFLQACPAYIYLLLVISAIISVFFPIFFIVKLFNLKLIFFINLLPHTELFTFEHKL</sequence>
<evidence type="ECO:0000313" key="3">
    <source>
        <dbReference type="EMBL" id="MBY74032.1"/>
    </source>
</evidence>
<dbReference type="EMBL" id="GGMS01004829">
    <property type="protein sequence ID" value="MBY74032.1"/>
    <property type="molecule type" value="Transcribed_RNA"/>
</dbReference>
<evidence type="ECO:0000256" key="2">
    <source>
        <dbReference type="SAM" id="SignalP"/>
    </source>
</evidence>
<reference evidence="3" key="1">
    <citation type="submission" date="2018-04" db="EMBL/GenBank/DDBJ databases">
        <title>Transcriptome assembly of Sipha flava.</title>
        <authorList>
            <person name="Scully E.D."/>
            <person name="Geib S.M."/>
            <person name="Palmer N.A."/>
            <person name="Koch K."/>
            <person name="Bradshaw J."/>
            <person name="Heng-Moss T."/>
            <person name="Sarath G."/>
        </authorList>
    </citation>
    <scope>NUCLEOTIDE SEQUENCE</scope>
</reference>
<evidence type="ECO:0000256" key="1">
    <source>
        <dbReference type="SAM" id="Phobius"/>
    </source>
</evidence>
<proteinExistence type="predicted"/>
<gene>
    <name evidence="3" type="ORF">g.81425</name>
</gene>
<protein>
    <submittedName>
        <fullName evidence="3">Uncharacterized protein</fullName>
    </submittedName>
</protein>
<feature type="chain" id="PRO_5015665230" evidence="2">
    <location>
        <begin position="17"/>
        <end position="133"/>
    </location>
</feature>
<feature type="signal peptide" evidence="2">
    <location>
        <begin position="1"/>
        <end position="16"/>
    </location>
</feature>
<name>A0A2S2Q9Z8_9HEMI</name>